<sequence>MRRQLRRPASALAAATNSSRANTRQSARTRGSSGQAAQSTQAPAPGSQAVTNDIVPSGGEAESMNVGDEDVLMGDNNDDEIDEKDDGSSRVVETGPDEEPPPKRRRVTREDGSSALPVTNPNAESSANVNTNSTTEPRATSKTKSTKSTSLIAAGKATNATNNSAPGDVSGLDGFNGEELLEEEDLTPTQIAKKIFSKEDKTSKDNFVNVNGIVEKSPPIADIRSAFQHLCEKLLRHKNRDFVNYLEHFGKKKLTVATMCSGTESPILALDMVGKILGEDGQPFRIDHQLSAEIVPYKQAYIDLNFNPALIMQDMTEFFKLRDAPTNDLEEFKRNFQVTTAFGGKSIVPGNVDLLIVGTCCVDWSILNSRQKKITDGGESADTFYAMVEYAKAYRPKLILIENVVSAPWTTSIKNPKSFTDALGNIGYATAVIKLDTKDYYIPQTRRRGYMLCVDLQGREEDEEWVKAIAEKLQEWIKLVAYLKASASAPAGLWIFNADDPRLFSTTGANSIEAIKIKKATAWEKCRVGHQLYRHKLSLGKKRTLTSWENDGSWISPDYFLRSPTGFVERVLDTLEIAHLRNARRGFDDRYFERFIELSQSSFRITDLTKRGIVGCLTPSGAPFSTTRGSKFDGVETMYLQGIPTEQLNLTRLGQAQLQDMAGNAMTSTVAGAVVLSAVAIFRDLFEFNSNSLGEDEGNSVKAISGSNELQEVIRSPVSHEKMSVTKALAHAQLTRRLCYCEGRTNMKDAKFKRCSKCLHTACRSCAKSPKHSYVPVPATFTQPREDPICFESLLRQSLPMEIRLSNLSQEDIINELDQIYTKHHADIDDRVWENIRERIQNTLRSTVFCKNMRRAEYWEVIYESPAARLVLTISETAVRWDLYANVSSEPLGSDVGKYLREFPIARMEPSGEDLTKGFWKFWLPKTRQHDATITSYGGIQKTYLNHIGLLDHANTYNLTNVRVDISESKMQYFEEDIRGEYESSPQCGQAYNSLHVKKDTVGLANPLFLYYEQPGRGGDFADFHFLFTKDARRLEKLQHRDSIGRAANTFRLPVAREEKGVYTFEGSEESVTANDLPNFALANQVKISTTGRWITFNSVSGSTNSVVDSTKVVIDFNSGGYEPQVFYHQLPADISKMLPESCGQLFHVFDCTADLRNKLYDKWATNRWVEIDAATEPRFYSQISCILLRGSVLKGHSELDDRWHSICTNGDSRCQKCAPLPAKLTWSWNGKVGKQLPFEDPQDASDFERSMKARPAPFKTFYRINSDDKLEFFVSIDPVALAHRAVAKLDVKDSAYPDDIGKVSTSWRLVTDSISVPKGKFEALVLKNNDIEDDEIVIQSSGLVDPERPDGCPLRLDQRKALTWMLNQEQHPKPFEEREVVEACIGGLGYRLEGQATREVTVRGGVMAFDVGFGKTIVTLATILMTLKAAMKHATEPINGTIPTQATLVLVPCHLPDQWESEIEKFTGMTKASGDIIVVKTIVNLRNATVAQFKAAKIVIFNINILENASYKVELAKFTGLVDIDDKATPRAKAEWQKMAVVRTHENVDKLHQNPDQFASQLSQEYNRNLQETAKPRPQKPQKPRP</sequence>
<dbReference type="OrthoDB" id="423221at2759"/>
<evidence type="ECO:0000256" key="6">
    <source>
        <dbReference type="SAM" id="MobiDB-lite"/>
    </source>
</evidence>
<evidence type="ECO:0000313" key="9">
    <source>
        <dbReference type="Proteomes" id="UP000566819"/>
    </source>
</evidence>
<evidence type="ECO:0000256" key="3">
    <source>
        <dbReference type="ARBA" id="ARBA00022741"/>
    </source>
</evidence>
<evidence type="ECO:0000256" key="4">
    <source>
        <dbReference type="ARBA" id="ARBA00022801"/>
    </source>
</evidence>
<reference evidence="8 9" key="1">
    <citation type="submission" date="2020-03" db="EMBL/GenBank/DDBJ databases">
        <title>Draft Genome Sequence of Cudoniella acicularis.</title>
        <authorList>
            <person name="Buettner E."/>
            <person name="Kellner H."/>
        </authorList>
    </citation>
    <scope>NUCLEOTIDE SEQUENCE [LARGE SCALE GENOMIC DNA]</scope>
    <source>
        <strain evidence="8 9">DSM 108380</strain>
    </source>
</reference>
<keyword evidence="9" id="KW-1185">Reference proteome</keyword>
<gene>
    <name evidence="8" type="ORF">G7Y89_g14878</name>
</gene>
<feature type="region of interest" description="Disordered" evidence="6">
    <location>
        <begin position="1"/>
        <end position="169"/>
    </location>
</feature>
<feature type="compositionally biased region" description="Polar residues" evidence="6">
    <location>
        <begin position="15"/>
        <end position="42"/>
    </location>
</feature>
<dbReference type="GO" id="GO:0006281">
    <property type="term" value="P:DNA repair"/>
    <property type="evidence" value="ECO:0007669"/>
    <property type="project" value="TreeGrafter"/>
</dbReference>
<dbReference type="Pfam" id="PF00145">
    <property type="entry name" value="DNA_methylase"/>
    <property type="match status" value="1"/>
</dbReference>
<dbReference type="InterPro" id="IPR038718">
    <property type="entry name" value="SNF2-like_sf"/>
</dbReference>
<dbReference type="InterPro" id="IPR000330">
    <property type="entry name" value="SNF2_N"/>
</dbReference>
<dbReference type="InterPro" id="IPR001525">
    <property type="entry name" value="C5_MeTfrase"/>
</dbReference>
<dbReference type="GO" id="GO:0005634">
    <property type="term" value="C:nucleus"/>
    <property type="evidence" value="ECO:0007669"/>
    <property type="project" value="TreeGrafter"/>
</dbReference>
<dbReference type="Gene3D" id="3.40.50.10810">
    <property type="entry name" value="Tandem AAA-ATPase domain"/>
    <property type="match status" value="1"/>
</dbReference>
<dbReference type="Pfam" id="PF00176">
    <property type="entry name" value="SNF2-rel_dom"/>
    <property type="match status" value="1"/>
</dbReference>
<dbReference type="InterPro" id="IPR029063">
    <property type="entry name" value="SAM-dependent_MTases_sf"/>
</dbReference>
<dbReference type="GO" id="GO:0005524">
    <property type="term" value="F:ATP binding"/>
    <property type="evidence" value="ECO:0007669"/>
    <property type="project" value="UniProtKB-KW"/>
</dbReference>
<dbReference type="GO" id="GO:0032259">
    <property type="term" value="P:methylation"/>
    <property type="evidence" value="ECO:0007669"/>
    <property type="project" value="UniProtKB-KW"/>
</dbReference>
<dbReference type="Proteomes" id="UP000566819">
    <property type="component" value="Unassembled WGS sequence"/>
</dbReference>
<evidence type="ECO:0000256" key="2">
    <source>
        <dbReference type="ARBA" id="ARBA00022679"/>
    </source>
</evidence>
<keyword evidence="1" id="KW-0489">Methyltransferase</keyword>
<dbReference type="GO" id="GO:0008094">
    <property type="term" value="F:ATP-dependent activity, acting on DNA"/>
    <property type="evidence" value="ECO:0007669"/>
    <property type="project" value="TreeGrafter"/>
</dbReference>
<dbReference type="EMBL" id="JAAMPI010002092">
    <property type="protein sequence ID" value="KAF4618425.1"/>
    <property type="molecule type" value="Genomic_DNA"/>
</dbReference>
<keyword evidence="5" id="KW-0067">ATP-binding</keyword>
<evidence type="ECO:0000256" key="1">
    <source>
        <dbReference type="ARBA" id="ARBA00022603"/>
    </source>
</evidence>
<proteinExistence type="predicted"/>
<feature type="domain" description="SNF2 N-terminal" evidence="7">
    <location>
        <begin position="1359"/>
        <end position="1512"/>
    </location>
</feature>
<dbReference type="SUPFAM" id="SSF53335">
    <property type="entry name" value="S-adenosyl-L-methionine-dependent methyltransferases"/>
    <property type="match status" value="1"/>
</dbReference>
<comment type="caution">
    <text evidence="8">The sequence shown here is derived from an EMBL/GenBank/DDBJ whole genome shotgun (WGS) entry which is preliminary data.</text>
</comment>
<dbReference type="PANTHER" id="PTHR45626">
    <property type="entry name" value="TRANSCRIPTION TERMINATION FACTOR 2-RELATED"/>
    <property type="match status" value="1"/>
</dbReference>
<dbReference type="GO" id="GO:0008168">
    <property type="term" value="F:methyltransferase activity"/>
    <property type="evidence" value="ECO:0007669"/>
    <property type="project" value="UniProtKB-KW"/>
</dbReference>
<dbReference type="InterPro" id="IPR050628">
    <property type="entry name" value="SNF2_RAD54_helicase_TF"/>
</dbReference>
<feature type="region of interest" description="Disordered" evidence="6">
    <location>
        <begin position="1567"/>
        <end position="1587"/>
    </location>
</feature>
<protein>
    <recommendedName>
        <fullName evidence="7">SNF2 N-terminal domain-containing protein</fullName>
    </recommendedName>
</protein>
<evidence type="ECO:0000259" key="7">
    <source>
        <dbReference type="Pfam" id="PF00176"/>
    </source>
</evidence>
<name>A0A8H4QVR9_9HELO</name>
<accession>A0A8H4QVR9</accession>
<feature type="compositionally biased region" description="Polar residues" evidence="6">
    <location>
        <begin position="116"/>
        <end position="138"/>
    </location>
</feature>
<feature type="compositionally biased region" description="Low complexity" evidence="6">
    <location>
        <begin position="140"/>
        <end position="150"/>
    </location>
</feature>
<evidence type="ECO:0000313" key="8">
    <source>
        <dbReference type="EMBL" id="KAF4618425.1"/>
    </source>
</evidence>
<organism evidence="8 9">
    <name type="scientific">Cudoniella acicularis</name>
    <dbReference type="NCBI Taxonomy" id="354080"/>
    <lineage>
        <taxon>Eukaryota</taxon>
        <taxon>Fungi</taxon>
        <taxon>Dikarya</taxon>
        <taxon>Ascomycota</taxon>
        <taxon>Pezizomycotina</taxon>
        <taxon>Leotiomycetes</taxon>
        <taxon>Helotiales</taxon>
        <taxon>Tricladiaceae</taxon>
        <taxon>Cudoniella</taxon>
    </lineage>
</organism>
<dbReference type="SUPFAM" id="SSF52540">
    <property type="entry name" value="P-loop containing nucleoside triphosphate hydrolases"/>
    <property type="match status" value="1"/>
</dbReference>
<evidence type="ECO:0000256" key="5">
    <source>
        <dbReference type="ARBA" id="ARBA00022840"/>
    </source>
</evidence>
<keyword evidence="4" id="KW-0378">Hydrolase</keyword>
<dbReference type="GO" id="GO:0016787">
    <property type="term" value="F:hydrolase activity"/>
    <property type="evidence" value="ECO:0007669"/>
    <property type="project" value="UniProtKB-KW"/>
</dbReference>
<keyword evidence="3" id="KW-0547">Nucleotide-binding</keyword>
<dbReference type="PANTHER" id="PTHR45626:SF26">
    <property type="entry name" value="FAMILY HELICASE, PUTATIVE (AFU_ORTHOLOGUE AFUA_2G09120)-RELATED"/>
    <property type="match status" value="1"/>
</dbReference>
<dbReference type="Gene3D" id="3.40.50.150">
    <property type="entry name" value="Vaccinia Virus protein VP39"/>
    <property type="match status" value="1"/>
</dbReference>
<feature type="compositionally biased region" description="Acidic residues" evidence="6">
    <location>
        <begin position="67"/>
        <end position="85"/>
    </location>
</feature>
<keyword evidence="2" id="KW-0808">Transferase</keyword>
<dbReference type="InterPro" id="IPR027417">
    <property type="entry name" value="P-loop_NTPase"/>
</dbReference>
<feature type="compositionally biased region" description="Basic residues" evidence="6">
    <location>
        <begin position="1578"/>
        <end position="1587"/>
    </location>
</feature>